<accession>A0A7G7MHF7</accession>
<dbReference type="SUPFAM" id="SSF46689">
    <property type="entry name" value="Homeodomain-like"/>
    <property type="match status" value="1"/>
</dbReference>
<dbReference type="PANTHER" id="PTHR30055">
    <property type="entry name" value="HTH-TYPE TRANSCRIPTIONAL REGULATOR RUTR"/>
    <property type="match status" value="1"/>
</dbReference>
<dbReference type="InterPro" id="IPR036271">
    <property type="entry name" value="Tet_transcr_reg_TetR-rel_C_sf"/>
</dbReference>
<gene>
    <name evidence="6" type="ORF">H6H00_29965</name>
</gene>
<dbReference type="InterPro" id="IPR050109">
    <property type="entry name" value="HTH-type_TetR-like_transc_reg"/>
</dbReference>
<evidence type="ECO:0000256" key="2">
    <source>
        <dbReference type="ARBA" id="ARBA00023125"/>
    </source>
</evidence>
<dbReference type="SUPFAM" id="SSF48498">
    <property type="entry name" value="Tetracyclin repressor-like, C-terminal domain"/>
    <property type="match status" value="1"/>
</dbReference>
<dbReference type="PROSITE" id="PS50977">
    <property type="entry name" value="HTH_TETR_2"/>
    <property type="match status" value="1"/>
</dbReference>
<dbReference type="Pfam" id="PF00440">
    <property type="entry name" value="TetR_N"/>
    <property type="match status" value="1"/>
</dbReference>
<keyword evidence="3" id="KW-0804">Transcription</keyword>
<evidence type="ECO:0000256" key="3">
    <source>
        <dbReference type="ARBA" id="ARBA00023163"/>
    </source>
</evidence>
<sequence>MGRSTRDKILIAAATMLGEDPTARLSVRAVAARAGVSTGSLRHFFPTQRELVDTVVAGIHTLELPDDPMQDPARTPAERLEACLRLLLAQVGTGEPAREHWRAQHAAYVASPPSDDAVHAFLALERLAVHRVGKWLAHLRDEGALAPGELEHHARFLLTVVTGLLAERALPGDRTRLAFEAHTLATAAAAVLRPAGSPVRPAGVRATADDRAAL</sequence>
<dbReference type="Proteomes" id="UP000515728">
    <property type="component" value="Chromosome"/>
</dbReference>
<keyword evidence="2 4" id="KW-0238">DNA-binding</keyword>
<dbReference type="GO" id="GO:0003700">
    <property type="term" value="F:DNA-binding transcription factor activity"/>
    <property type="evidence" value="ECO:0007669"/>
    <property type="project" value="TreeGrafter"/>
</dbReference>
<name>A0A7G7MHF7_9PSEU</name>
<dbReference type="KEGG" id="ppel:H6H00_29965"/>
<proteinExistence type="predicted"/>
<feature type="domain" description="HTH tetR-type" evidence="5">
    <location>
        <begin position="3"/>
        <end position="63"/>
    </location>
</feature>
<dbReference type="EMBL" id="CP060131">
    <property type="protein sequence ID" value="QNG52218.1"/>
    <property type="molecule type" value="Genomic_DNA"/>
</dbReference>
<dbReference type="Gene3D" id="1.10.357.10">
    <property type="entry name" value="Tetracycline Repressor, domain 2"/>
    <property type="match status" value="1"/>
</dbReference>
<dbReference type="InterPro" id="IPR001647">
    <property type="entry name" value="HTH_TetR"/>
</dbReference>
<dbReference type="RefSeq" id="WP_185718968.1">
    <property type="nucleotide sequence ID" value="NZ_BAAAWI010000001.1"/>
</dbReference>
<evidence type="ECO:0000313" key="6">
    <source>
        <dbReference type="EMBL" id="QNG52218.1"/>
    </source>
</evidence>
<feature type="DNA-binding region" description="H-T-H motif" evidence="4">
    <location>
        <begin position="26"/>
        <end position="45"/>
    </location>
</feature>
<evidence type="ECO:0000256" key="4">
    <source>
        <dbReference type="PROSITE-ProRule" id="PRU00335"/>
    </source>
</evidence>
<keyword evidence="7" id="KW-1185">Reference proteome</keyword>
<dbReference type="InterPro" id="IPR009057">
    <property type="entry name" value="Homeodomain-like_sf"/>
</dbReference>
<dbReference type="GO" id="GO:0000976">
    <property type="term" value="F:transcription cis-regulatory region binding"/>
    <property type="evidence" value="ECO:0007669"/>
    <property type="project" value="TreeGrafter"/>
</dbReference>
<reference evidence="6 7" key="1">
    <citation type="submission" date="2020-08" db="EMBL/GenBank/DDBJ databases">
        <authorList>
            <person name="Mo P."/>
        </authorList>
    </citation>
    <scope>NUCLEOTIDE SEQUENCE [LARGE SCALE GENOMIC DNA]</scope>
    <source>
        <strain evidence="6 7">CGMCC 4.1532</strain>
    </source>
</reference>
<dbReference type="PANTHER" id="PTHR30055:SF234">
    <property type="entry name" value="HTH-TYPE TRANSCRIPTIONAL REGULATOR BETI"/>
    <property type="match status" value="1"/>
</dbReference>
<evidence type="ECO:0000313" key="7">
    <source>
        <dbReference type="Proteomes" id="UP000515728"/>
    </source>
</evidence>
<evidence type="ECO:0000256" key="1">
    <source>
        <dbReference type="ARBA" id="ARBA00023015"/>
    </source>
</evidence>
<organism evidence="6 7">
    <name type="scientific">Pseudonocardia petroleophila</name>
    <dbReference type="NCBI Taxonomy" id="37331"/>
    <lineage>
        <taxon>Bacteria</taxon>
        <taxon>Bacillati</taxon>
        <taxon>Actinomycetota</taxon>
        <taxon>Actinomycetes</taxon>
        <taxon>Pseudonocardiales</taxon>
        <taxon>Pseudonocardiaceae</taxon>
        <taxon>Pseudonocardia</taxon>
    </lineage>
</organism>
<protein>
    <submittedName>
        <fullName evidence="6">TetR/AcrR family transcriptional regulator</fullName>
    </submittedName>
</protein>
<evidence type="ECO:0000259" key="5">
    <source>
        <dbReference type="PROSITE" id="PS50977"/>
    </source>
</evidence>
<keyword evidence="1" id="KW-0805">Transcription regulation</keyword>
<dbReference type="AlphaFoldDB" id="A0A7G7MHF7"/>